<dbReference type="RefSeq" id="WP_043066641.1">
    <property type="nucleotide sequence ID" value="NZ_BJOA01000275.1"/>
</dbReference>
<reference evidence="2 4" key="1">
    <citation type="submission" date="2015-07" db="EMBL/GenBank/DDBJ databases">
        <title>Fjat-14205 dsm 2895.</title>
        <authorList>
            <person name="Liu B."/>
            <person name="Wang J."/>
            <person name="Zhu Y."/>
            <person name="Liu G."/>
            <person name="Chen Q."/>
            <person name="Chen Z."/>
            <person name="Lan J."/>
            <person name="Che J."/>
            <person name="Ge C."/>
            <person name="Shi H."/>
            <person name="Pan Z."/>
            <person name="Liu X."/>
        </authorList>
    </citation>
    <scope>NUCLEOTIDE SEQUENCE [LARGE SCALE GENOMIC DNA]</scope>
    <source>
        <strain evidence="2 4">DSM 2895</strain>
    </source>
</reference>
<dbReference type="Proteomes" id="UP000182836">
    <property type="component" value="Unassembled WGS sequence"/>
</dbReference>
<dbReference type="EMBL" id="LGUG01000004">
    <property type="protein sequence ID" value="KON95544.1"/>
    <property type="molecule type" value="Genomic_DNA"/>
</dbReference>
<evidence type="ECO:0000313" key="5">
    <source>
        <dbReference type="Proteomes" id="UP000182836"/>
    </source>
</evidence>
<proteinExistence type="predicted"/>
<dbReference type="GeneID" id="42305279"/>
<accession>A0A0D1VF38</accession>
<name>A0A0D1VF38_ANEMI</name>
<keyword evidence="1" id="KW-0472">Membrane</keyword>
<sequence>MWAIAVVLIVTALIIIIEVPSLLRKQLRKELWMFSILLLIGTGLSIAQSLQVDIPNPLDLLTIVYKPINDVVKGVLK</sequence>
<dbReference type="PATRIC" id="fig|47500.12.peg.5161"/>
<evidence type="ECO:0000313" key="3">
    <source>
        <dbReference type="EMBL" id="SDJ07940.1"/>
    </source>
</evidence>
<reference evidence="3 5" key="2">
    <citation type="submission" date="2016-10" db="EMBL/GenBank/DDBJ databases">
        <authorList>
            <person name="de Groot N.N."/>
        </authorList>
    </citation>
    <scope>NUCLEOTIDE SEQUENCE [LARGE SCALE GENOMIC DNA]</scope>
    <source>
        <strain evidence="3 5">DSM 2895</strain>
    </source>
</reference>
<dbReference type="OrthoDB" id="2440830at2"/>
<feature type="transmembrane region" description="Helical" evidence="1">
    <location>
        <begin position="31"/>
        <end position="50"/>
    </location>
</feature>
<keyword evidence="1" id="KW-1133">Transmembrane helix</keyword>
<organism evidence="2 4">
    <name type="scientific">Aneurinibacillus migulanus</name>
    <name type="common">Bacillus migulanus</name>
    <dbReference type="NCBI Taxonomy" id="47500"/>
    <lineage>
        <taxon>Bacteria</taxon>
        <taxon>Bacillati</taxon>
        <taxon>Bacillota</taxon>
        <taxon>Bacilli</taxon>
        <taxon>Bacillales</taxon>
        <taxon>Paenibacillaceae</taxon>
        <taxon>Aneurinibacillus group</taxon>
        <taxon>Aneurinibacillus</taxon>
    </lineage>
</organism>
<dbReference type="Proteomes" id="UP000037269">
    <property type="component" value="Unassembled WGS sequence"/>
</dbReference>
<gene>
    <name evidence="2" type="ORF">AF333_08715</name>
    <name evidence="3" type="ORF">SAMN04487909_111128</name>
</gene>
<feature type="transmembrane region" description="Helical" evidence="1">
    <location>
        <begin position="6"/>
        <end position="24"/>
    </location>
</feature>
<dbReference type="STRING" id="47500.AF333_08715"/>
<evidence type="ECO:0000256" key="1">
    <source>
        <dbReference type="SAM" id="Phobius"/>
    </source>
</evidence>
<protein>
    <submittedName>
        <fullName evidence="2">Uncharacterized protein</fullName>
    </submittedName>
</protein>
<dbReference type="EMBL" id="FNED01000011">
    <property type="protein sequence ID" value="SDJ07940.1"/>
    <property type="molecule type" value="Genomic_DNA"/>
</dbReference>
<keyword evidence="1" id="KW-0812">Transmembrane</keyword>
<dbReference type="AlphaFoldDB" id="A0A0D1VF38"/>
<evidence type="ECO:0000313" key="2">
    <source>
        <dbReference type="EMBL" id="KON95544.1"/>
    </source>
</evidence>
<keyword evidence="4" id="KW-1185">Reference proteome</keyword>
<evidence type="ECO:0000313" key="4">
    <source>
        <dbReference type="Proteomes" id="UP000037269"/>
    </source>
</evidence>